<dbReference type="KEGG" id="sedi:EBB79_00615"/>
<dbReference type="InterPro" id="IPR007627">
    <property type="entry name" value="RNA_pol_sigma70_r2"/>
</dbReference>
<dbReference type="EMBL" id="CP033219">
    <property type="protein sequence ID" value="AZV80238.1"/>
    <property type="molecule type" value="Genomic_DNA"/>
</dbReference>
<evidence type="ECO:0000256" key="2">
    <source>
        <dbReference type="ARBA" id="ARBA00023015"/>
    </source>
</evidence>
<comment type="similarity">
    <text evidence="1">Belongs to the sigma-70 factor family. ECF subfamily.</text>
</comment>
<evidence type="ECO:0000259" key="7">
    <source>
        <dbReference type="Pfam" id="PF08281"/>
    </source>
</evidence>
<dbReference type="SUPFAM" id="SSF88946">
    <property type="entry name" value="Sigma2 domain of RNA polymerase sigma factors"/>
    <property type="match status" value="1"/>
</dbReference>
<sequence>MTVDDQQLAAAAATGDSEAFSALLARHYDRVFGLAFRMTGQRAEAEDLTQDICAALPDKMAHYQPSARFSTWLYRVVVNAAHDRRRRAATRSKAASGWGDWEVDRQAAIADTNTQLDWLTRAMRALPDDLRDTLALILDDVTHADAAEILGVSPGTVSWRVSEAKKHLRALKQQEDAS</sequence>
<keyword evidence="4" id="KW-0238">DNA-binding</keyword>
<dbReference type="PANTHER" id="PTHR43133">
    <property type="entry name" value="RNA POLYMERASE ECF-TYPE SIGMA FACTO"/>
    <property type="match status" value="1"/>
</dbReference>
<organism evidence="8 9">
    <name type="scientific">Parasedimentitalea marina</name>
    <dbReference type="NCBI Taxonomy" id="2483033"/>
    <lineage>
        <taxon>Bacteria</taxon>
        <taxon>Pseudomonadati</taxon>
        <taxon>Pseudomonadota</taxon>
        <taxon>Alphaproteobacteria</taxon>
        <taxon>Rhodobacterales</taxon>
        <taxon>Paracoccaceae</taxon>
        <taxon>Parasedimentitalea</taxon>
    </lineage>
</organism>
<dbReference type="PANTHER" id="PTHR43133:SF8">
    <property type="entry name" value="RNA POLYMERASE SIGMA FACTOR HI_1459-RELATED"/>
    <property type="match status" value="1"/>
</dbReference>
<dbReference type="Pfam" id="PF04542">
    <property type="entry name" value="Sigma70_r2"/>
    <property type="match status" value="1"/>
</dbReference>
<keyword evidence="2" id="KW-0805">Transcription regulation</keyword>
<feature type="domain" description="RNA polymerase sigma-70 region 2" evidence="6">
    <location>
        <begin position="24"/>
        <end position="89"/>
    </location>
</feature>
<dbReference type="Pfam" id="PF08281">
    <property type="entry name" value="Sigma70_r4_2"/>
    <property type="match status" value="1"/>
</dbReference>
<evidence type="ECO:0000313" key="8">
    <source>
        <dbReference type="EMBL" id="AZV80238.1"/>
    </source>
</evidence>
<evidence type="ECO:0000256" key="1">
    <source>
        <dbReference type="ARBA" id="ARBA00010641"/>
    </source>
</evidence>
<dbReference type="Gene3D" id="1.10.1740.10">
    <property type="match status" value="1"/>
</dbReference>
<evidence type="ECO:0000259" key="6">
    <source>
        <dbReference type="Pfam" id="PF04542"/>
    </source>
</evidence>
<dbReference type="InterPro" id="IPR036388">
    <property type="entry name" value="WH-like_DNA-bd_sf"/>
</dbReference>
<dbReference type="Proteomes" id="UP000283063">
    <property type="component" value="Chromosome"/>
</dbReference>
<dbReference type="RefSeq" id="WP_127746980.1">
    <property type="nucleotide sequence ID" value="NZ_CP033219.1"/>
</dbReference>
<keyword evidence="9" id="KW-1185">Reference proteome</keyword>
<evidence type="ECO:0000313" key="9">
    <source>
        <dbReference type="Proteomes" id="UP000283063"/>
    </source>
</evidence>
<evidence type="ECO:0000256" key="4">
    <source>
        <dbReference type="ARBA" id="ARBA00023125"/>
    </source>
</evidence>
<reference evidence="8 9" key="1">
    <citation type="submission" date="2018-10" db="EMBL/GenBank/DDBJ databases">
        <title>Parasedimentitalea marina sp. nov., a psychrophilic bacterium isolated from deep seawater of the New Britain Trench.</title>
        <authorList>
            <person name="Cao J."/>
        </authorList>
    </citation>
    <scope>NUCLEOTIDE SEQUENCE [LARGE SCALE GENOMIC DNA]</scope>
    <source>
        <strain evidence="8 9">W43</strain>
    </source>
</reference>
<dbReference type="NCBIfam" id="TIGR02937">
    <property type="entry name" value="sigma70-ECF"/>
    <property type="match status" value="1"/>
</dbReference>
<evidence type="ECO:0000256" key="5">
    <source>
        <dbReference type="ARBA" id="ARBA00023163"/>
    </source>
</evidence>
<gene>
    <name evidence="8" type="ORF">EBB79_00615</name>
</gene>
<accession>A0A3T0N892</accession>
<keyword evidence="3" id="KW-0731">Sigma factor</keyword>
<dbReference type="SUPFAM" id="SSF88659">
    <property type="entry name" value="Sigma3 and sigma4 domains of RNA polymerase sigma factors"/>
    <property type="match status" value="1"/>
</dbReference>
<dbReference type="InterPro" id="IPR013324">
    <property type="entry name" value="RNA_pol_sigma_r3/r4-like"/>
</dbReference>
<name>A0A3T0N892_9RHOB</name>
<dbReference type="GO" id="GO:0003677">
    <property type="term" value="F:DNA binding"/>
    <property type="evidence" value="ECO:0007669"/>
    <property type="project" value="UniProtKB-KW"/>
</dbReference>
<dbReference type="InterPro" id="IPR013325">
    <property type="entry name" value="RNA_pol_sigma_r2"/>
</dbReference>
<keyword evidence="5" id="KW-0804">Transcription</keyword>
<dbReference type="OrthoDB" id="9780326at2"/>
<protein>
    <submittedName>
        <fullName evidence="8">RNA polymerase sigma factor</fullName>
    </submittedName>
</protein>
<dbReference type="InterPro" id="IPR013249">
    <property type="entry name" value="RNA_pol_sigma70_r4_t2"/>
</dbReference>
<dbReference type="Gene3D" id="1.10.10.10">
    <property type="entry name" value="Winged helix-like DNA-binding domain superfamily/Winged helix DNA-binding domain"/>
    <property type="match status" value="1"/>
</dbReference>
<dbReference type="GO" id="GO:0016987">
    <property type="term" value="F:sigma factor activity"/>
    <property type="evidence" value="ECO:0007669"/>
    <property type="project" value="UniProtKB-KW"/>
</dbReference>
<dbReference type="GO" id="GO:0006352">
    <property type="term" value="P:DNA-templated transcription initiation"/>
    <property type="evidence" value="ECO:0007669"/>
    <property type="project" value="InterPro"/>
</dbReference>
<evidence type="ECO:0000256" key="3">
    <source>
        <dbReference type="ARBA" id="ARBA00023082"/>
    </source>
</evidence>
<dbReference type="InterPro" id="IPR014284">
    <property type="entry name" value="RNA_pol_sigma-70_dom"/>
</dbReference>
<dbReference type="InterPro" id="IPR039425">
    <property type="entry name" value="RNA_pol_sigma-70-like"/>
</dbReference>
<feature type="domain" description="RNA polymerase sigma factor 70 region 4 type 2" evidence="7">
    <location>
        <begin position="117"/>
        <end position="168"/>
    </location>
</feature>
<dbReference type="AlphaFoldDB" id="A0A3T0N892"/>
<proteinExistence type="inferred from homology"/>